<dbReference type="AlphaFoldDB" id="A0A415QNT8"/>
<evidence type="ECO:0000313" key="5">
    <source>
        <dbReference type="Proteomes" id="UP000286038"/>
    </source>
</evidence>
<dbReference type="OrthoDB" id="1099330at2"/>
<evidence type="ECO:0000313" key="6">
    <source>
        <dbReference type="Proteomes" id="UP000286063"/>
    </source>
</evidence>
<accession>A0A415QNT8</accession>
<dbReference type="EMBL" id="QRZA01000001">
    <property type="protein sequence ID" value="RGV36840.1"/>
    <property type="molecule type" value="Genomic_DNA"/>
</dbReference>
<dbReference type="EMBL" id="QSCR01000005">
    <property type="protein sequence ID" value="RGY19719.1"/>
    <property type="molecule type" value="Genomic_DNA"/>
</dbReference>
<evidence type="ECO:0000313" key="3">
    <source>
        <dbReference type="EMBL" id="RHM46068.1"/>
    </source>
</evidence>
<evidence type="ECO:0000313" key="4">
    <source>
        <dbReference type="Proteomes" id="UP000283589"/>
    </source>
</evidence>
<dbReference type="EMBL" id="QRPV01000003">
    <property type="protein sequence ID" value="RHM46068.1"/>
    <property type="molecule type" value="Genomic_DNA"/>
</dbReference>
<evidence type="ECO:0000313" key="2">
    <source>
        <dbReference type="EMBL" id="RGY19719.1"/>
    </source>
</evidence>
<sequence>MMLNVLKNSILIVLFVLVSSSGILAKGQNLSFNGSCLECNFCRNEICEVSTVPLLLFLHESCELTLGYSHVVPDSKSQLVPSFLQRNSKNNTAVAHSKRNLYFHPYSTLGKTKYYVFALRKIIV</sequence>
<dbReference type="STRING" id="1121130.GCA_000519105_00447"/>
<dbReference type="Proteomes" id="UP000283589">
    <property type="component" value="Unassembled WGS sequence"/>
</dbReference>
<organism evidence="3 5">
    <name type="scientific">Butyricimonas virosa</name>
    <dbReference type="NCBI Taxonomy" id="544645"/>
    <lineage>
        <taxon>Bacteria</taxon>
        <taxon>Pseudomonadati</taxon>
        <taxon>Bacteroidota</taxon>
        <taxon>Bacteroidia</taxon>
        <taxon>Bacteroidales</taxon>
        <taxon>Odoribacteraceae</taxon>
        <taxon>Butyricimonas</taxon>
    </lineage>
</organism>
<dbReference type="Proteomes" id="UP000286038">
    <property type="component" value="Unassembled WGS sequence"/>
</dbReference>
<comment type="caution">
    <text evidence="3">The sequence shown here is derived from an EMBL/GenBank/DDBJ whole genome shotgun (WGS) entry which is preliminary data.</text>
</comment>
<dbReference type="Proteomes" id="UP000286063">
    <property type="component" value="Unassembled WGS sequence"/>
</dbReference>
<reference evidence="4 5" key="1">
    <citation type="submission" date="2018-08" db="EMBL/GenBank/DDBJ databases">
        <title>A genome reference for cultivated species of the human gut microbiota.</title>
        <authorList>
            <person name="Zou Y."/>
            <person name="Xue W."/>
            <person name="Luo G."/>
        </authorList>
    </citation>
    <scope>NUCLEOTIDE SEQUENCE [LARGE SCALE GENOMIC DNA]</scope>
    <source>
        <strain evidence="1 4">AF14-49</strain>
        <strain evidence="3 5">AF34-33</strain>
        <strain evidence="2 6">OF02-7</strain>
    </source>
</reference>
<evidence type="ECO:0000313" key="1">
    <source>
        <dbReference type="EMBL" id="RGV36840.1"/>
    </source>
</evidence>
<name>A0A415QNT8_9BACT</name>
<protein>
    <submittedName>
        <fullName evidence="3">Uncharacterized protein</fullName>
    </submittedName>
</protein>
<dbReference type="RefSeq" id="WP_117721465.1">
    <property type="nucleotide sequence ID" value="NZ_CABJDM010000003.1"/>
</dbReference>
<gene>
    <name evidence="1" type="ORF">DWW18_01250</name>
    <name evidence="3" type="ORF">DWZ68_03665</name>
    <name evidence="2" type="ORF">DXA50_05010</name>
</gene>
<proteinExistence type="predicted"/>